<evidence type="ECO:0000256" key="5">
    <source>
        <dbReference type="ARBA" id="ARBA00011245"/>
    </source>
</evidence>
<comment type="subunit">
    <text evidence="5">Monomer.</text>
</comment>
<dbReference type="SUPFAM" id="SSF74650">
    <property type="entry name" value="Galactose mutarotase-like"/>
    <property type="match status" value="1"/>
</dbReference>
<feature type="binding site" evidence="15">
    <location>
        <begin position="99"/>
        <end position="100"/>
    </location>
    <ligand>
        <name>beta-D-galactose</name>
        <dbReference type="ChEBI" id="CHEBI:27667"/>
    </ligand>
</feature>
<dbReference type="EC" id="5.1.3.3" evidence="6 12"/>
<dbReference type="Pfam" id="PF01263">
    <property type="entry name" value="Aldose_epim"/>
    <property type="match status" value="1"/>
</dbReference>
<evidence type="ECO:0000256" key="3">
    <source>
        <dbReference type="ARBA" id="ARBA00005028"/>
    </source>
</evidence>
<feature type="chain" id="PRO_5026173403" description="Aldose 1-epimerase" evidence="16">
    <location>
        <begin position="21"/>
        <end position="376"/>
    </location>
</feature>
<reference evidence="17 18" key="1">
    <citation type="submission" date="2019-12" db="EMBL/GenBank/DDBJ databases">
        <title>Genomic-based taxomic classification of the family Erythrobacteraceae.</title>
        <authorList>
            <person name="Xu L."/>
        </authorList>
    </citation>
    <scope>NUCLEOTIDE SEQUENCE [LARGE SCALE GENOMIC DNA]</scope>
    <source>
        <strain evidence="17 18">MCCC 1K01500</strain>
    </source>
</reference>
<comment type="subcellular location">
    <subcellularLocation>
        <location evidence="2">Cytoplasm</location>
    </subcellularLocation>
</comment>
<evidence type="ECO:0000256" key="8">
    <source>
        <dbReference type="ARBA" id="ARBA00022490"/>
    </source>
</evidence>
<dbReference type="Gene3D" id="2.70.98.10">
    <property type="match status" value="1"/>
</dbReference>
<accession>A0A6I4SZL5</accession>
<keyword evidence="11 12" id="KW-0119">Carbohydrate metabolism</keyword>
<dbReference type="OrthoDB" id="9779408at2"/>
<feature type="binding site" evidence="14">
    <location>
        <position position="274"/>
    </location>
    <ligand>
        <name>beta-D-galactose</name>
        <dbReference type="ChEBI" id="CHEBI:27667"/>
    </ligand>
</feature>
<dbReference type="PROSITE" id="PS00545">
    <property type="entry name" value="ALDOSE_1_EPIMERASE"/>
    <property type="match status" value="1"/>
</dbReference>
<evidence type="ECO:0000313" key="17">
    <source>
        <dbReference type="EMBL" id="MXO60828.1"/>
    </source>
</evidence>
<comment type="similarity">
    <text evidence="4 12">Belongs to the aldose epimerase family.</text>
</comment>
<dbReference type="InterPro" id="IPR014718">
    <property type="entry name" value="GH-type_carb-bd"/>
</dbReference>
<keyword evidence="16" id="KW-0732">Signal</keyword>
<dbReference type="InterPro" id="IPR015443">
    <property type="entry name" value="Aldose_1-epimerase"/>
</dbReference>
<dbReference type="GO" id="GO:0006006">
    <property type="term" value="P:glucose metabolic process"/>
    <property type="evidence" value="ECO:0007669"/>
    <property type="project" value="TreeGrafter"/>
</dbReference>
<name>A0A6I4SZL5_9SPHN</name>
<evidence type="ECO:0000256" key="7">
    <source>
        <dbReference type="ARBA" id="ARBA00014165"/>
    </source>
</evidence>
<dbReference type="PIRSF" id="PIRSF005096">
    <property type="entry name" value="GALM"/>
    <property type="match status" value="1"/>
</dbReference>
<evidence type="ECO:0000256" key="6">
    <source>
        <dbReference type="ARBA" id="ARBA00013185"/>
    </source>
</evidence>
<keyword evidence="9" id="KW-0597">Phosphoprotein</keyword>
<dbReference type="GO" id="GO:0033499">
    <property type="term" value="P:galactose catabolic process via UDP-galactose, Leloir pathway"/>
    <property type="evidence" value="ECO:0007669"/>
    <property type="project" value="TreeGrafter"/>
</dbReference>
<dbReference type="InterPro" id="IPR008183">
    <property type="entry name" value="Aldose_1/G6P_1-epimerase"/>
</dbReference>
<dbReference type="InterPro" id="IPR018052">
    <property type="entry name" value="Ald1_epimerase_CS"/>
</dbReference>
<evidence type="ECO:0000256" key="2">
    <source>
        <dbReference type="ARBA" id="ARBA00004496"/>
    </source>
</evidence>
<dbReference type="PANTHER" id="PTHR10091">
    <property type="entry name" value="ALDOSE-1-EPIMERASE"/>
    <property type="match status" value="1"/>
</dbReference>
<evidence type="ECO:0000256" key="4">
    <source>
        <dbReference type="ARBA" id="ARBA00006206"/>
    </source>
</evidence>
<dbReference type="CDD" id="cd09019">
    <property type="entry name" value="galactose_mutarotase_like"/>
    <property type="match status" value="1"/>
</dbReference>
<dbReference type="UniPathway" id="UPA00242"/>
<organism evidence="17 18">
    <name type="scientific">Croceibacterium salegens</name>
    <dbReference type="NCBI Taxonomy" id="1737568"/>
    <lineage>
        <taxon>Bacteria</taxon>
        <taxon>Pseudomonadati</taxon>
        <taxon>Pseudomonadota</taxon>
        <taxon>Alphaproteobacteria</taxon>
        <taxon>Sphingomonadales</taxon>
        <taxon>Erythrobacteraceae</taxon>
        <taxon>Croceibacterium</taxon>
    </lineage>
</organism>
<dbReference type="GO" id="GO:0005737">
    <property type="term" value="C:cytoplasm"/>
    <property type="evidence" value="ECO:0007669"/>
    <property type="project" value="UniProtKB-SubCell"/>
</dbReference>
<comment type="pathway">
    <text evidence="3 12">Carbohydrate metabolism; hexose metabolism.</text>
</comment>
<evidence type="ECO:0000256" key="9">
    <source>
        <dbReference type="ARBA" id="ARBA00022553"/>
    </source>
</evidence>
<evidence type="ECO:0000256" key="1">
    <source>
        <dbReference type="ARBA" id="ARBA00001614"/>
    </source>
</evidence>
<dbReference type="FunFam" id="2.70.98.10:FF:000003">
    <property type="entry name" value="Aldose 1-epimerase"/>
    <property type="match status" value="1"/>
</dbReference>
<feature type="binding site" evidence="15">
    <location>
        <begin position="200"/>
        <end position="202"/>
    </location>
    <ligand>
        <name>beta-D-galactose</name>
        <dbReference type="ChEBI" id="CHEBI:27667"/>
    </ligand>
</feature>
<feature type="active site" description="Proton donor" evidence="13">
    <location>
        <position position="200"/>
    </location>
</feature>
<protein>
    <recommendedName>
        <fullName evidence="7 12">Aldose 1-epimerase</fullName>
        <ecNumber evidence="6 12">5.1.3.3</ecNumber>
    </recommendedName>
</protein>
<dbReference type="GO" id="GO:0030246">
    <property type="term" value="F:carbohydrate binding"/>
    <property type="evidence" value="ECO:0007669"/>
    <property type="project" value="InterPro"/>
</dbReference>
<evidence type="ECO:0000256" key="12">
    <source>
        <dbReference type="PIRNR" id="PIRNR005096"/>
    </source>
</evidence>
<dbReference type="InterPro" id="IPR011013">
    <property type="entry name" value="Gal_mutarotase_sf_dom"/>
</dbReference>
<dbReference type="Proteomes" id="UP000433652">
    <property type="component" value="Unassembled WGS sequence"/>
</dbReference>
<evidence type="ECO:0000256" key="14">
    <source>
        <dbReference type="PIRSR" id="PIRSR005096-2"/>
    </source>
</evidence>
<evidence type="ECO:0000313" key="18">
    <source>
        <dbReference type="Proteomes" id="UP000433652"/>
    </source>
</evidence>
<keyword evidence="8" id="KW-0963">Cytoplasm</keyword>
<feature type="signal peptide" evidence="16">
    <location>
        <begin position="1"/>
        <end position="20"/>
    </location>
</feature>
<feature type="active site" description="Proton acceptor" evidence="13">
    <location>
        <position position="340"/>
    </location>
</feature>
<dbReference type="PANTHER" id="PTHR10091:SF0">
    <property type="entry name" value="GALACTOSE MUTAROTASE"/>
    <property type="match status" value="1"/>
</dbReference>
<dbReference type="RefSeq" id="WP_159797367.1">
    <property type="nucleotide sequence ID" value="NZ_WTYM01000058.1"/>
</dbReference>
<dbReference type="GO" id="GO:0004034">
    <property type="term" value="F:aldose 1-epimerase activity"/>
    <property type="evidence" value="ECO:0007669"/>
    <property type="project" value="UniProtKB-EC"/>
</dbReference>
<keyword evidence="10 12" id="KW-0413">Isomerase</keyword>
<evidence type="ECO:0000256" key="13">
    <source>
        <dbReference type="PIRSR" id="PIRSR005096-1"/>
    </source>
</evidence>
<sequence length="376" mass="40375">MRGPITLVALLAACATPAFAAEASRETFGTLPDGTAVEAVVLTNGSGMKLRVIAWGAILQQLDAPGRDGVADVVLGYDGIEGYLEAPNYFGASVGRYANRIAEGRFTLDGETYQLALNDGPNALHGGLEGFDKRLWTIAEVSGGADMASVTLTYVSADGEEGYPGALSVSATYALTETNEVRITYRATTSKPTIVNLTNHSYFNLAGAASGVSILDQVLTIPADSYTPVDANLIPTGEFRSVSGTPFDFRAPMRIGNRIRDGKDEQMRFGRGYDHNWVVSRAPVPGEQLLARMEDPDSGRVMEVLSNQPGVQFYTGNFLDGTVTGKGGTIYRMGDALCLEPQVFPDTPNKPNFGSARLDPGESYENRIVYRFWVTL</sequence>
<dbReference type="NCBIfam" id="NF008277">
    <property type="entry name" value="PRK11055.1"/>
    <property type="match status" value="1"/>
</dbReference>
<comment type="caution">
    <text evidence="17">The sequence shown here is derived from an EMBL/GenBank/DDBJ whole genome shotgun (WGS) entry which is preliminary data.</text>
</comment>
<keyword evidence="18" id="KW-1185">Reference proteome</keyword>
<proteinExistence type="inferred from homology"/>
<dbReference type="InterPro" id="IPR047215">
    <property type="entry name" value="Galactose_mutarotase-like"/>
</dbReference>
<evidence type="ECO:0000256" key="10">
    <source>
        <dbReference type="ARBA" id="ARBA00023235"/>
    </source>
</evidence>
<evidence type="ECO:0000256" key="15">
    <source>
        <dbReference type="PIRSR" id="PIRSR005096-3"/>
    </source>
</evidence>
<dbReference type="EMBL" id="WTYM01000058">
    <property type="protein sequence ID" value="MXO60828.1"/>
    <property type="molecule type" value="Genomic_DNA"/>
</dbReference>
<dbReference type="AlphaFoldDB" id="A0A6I4SZL5"/>
<gene>
    <name evidence="17" type="ORF">GRI89_14900</name>
</gene>
<evidence type="ECO:0000256" key="16">
    <source>
        <dbReference type="SAM" id="SignalP"/>
    </source>
</evidence>
<evidence type="ECO:0000256" key="11">
    <source>
        <dbReference type="ARBA" id="ARBA00023277"/>
    </source>
</evidence>
<comment type="catalytic activity">
    <reaction evidence="1 12">
        <text>alpha-D-glucose = beta-D-glucose</text>
        <dbReference type="Rhea" id="RHEA:10264"/>
        <dbReference type="ChEBI" id="CHEBI:15903"/>
        <dbReference type="ChEBI" id="CHEBI:17925"/>
        <dbReference type="EC" id="5.1.3.3"/>
    </reaction>
</comment>